<dbReference type="AlphaFoldDB" id="A0A0W0FNP7"/>
<dbReference type="Proteomes" id="UP000054988">
    <property type="component" value="Unassembled WGS sequence"/>
</dbReference>
<proteinExistence type="predicted"/>
<accession>A0A0W0FNP7</accession>
<name>A0A0W0FNP7_MONRR</name>
<protein>
    <submittedName>
        <fullName evidence="1">Uncharacterized protein</fullName>
    </submittedName>
</protein>
<dbReference type="EMBL" id="LATX01001795">
    <property type="protein sequence ID" value="KTB37966.1"/>
    <property type="molecule type" value="Genomic_DNA"/>
</dbReference>
<sequence>MIGYQKGACITEKQKTKLKDPLLFILHYF</sequence>
<organism evidence="1 2">
    <name type="scientific">Moniliophthora roreri</name>
    <name type="common">Frosty pod rot fungus</name>
    <name type="synonym">Monilia roreri</name>
    <dbReference type="NCBI Taxonomy" id="221103"/>
    <lineage>
        <taxon>Eukaryota</taxon>
        <taxon>Fungi</taxon>
        <taxon>Dikarya</taxon>
        <taxon>Basidiomycota</taxon>
        <taxon>Agaricomycotina</taxon>
        <taxon>Agaricomycetes</taxon>
        <taxon>Agaricomycetidae</taxon>
        <taxon>Agaricales</taxon>
        <taxon>Marasmiineae</taxon>
        <taxon>Marasmiaceae</taxon>
        <taxon>Moniliophthora</taxon>
    </lineage>
</organism>
<comment type="caution">
    <text evidence="1">The sequence shown here is derived from an EMBL/GenBank/DDBJ whole genome shotgun (WGS) entry which is preliminary data.</text>
</comment>
<gene>
    <name evidence="1" type="ORF">WG66_9456</name>
</gene>
<evidence type="ECO:0000313" key="2">
    <source>
        <dbReference type="Proteomes" id="UP000054988"/>
    </source>
</evidence>
<reference evidence="1 2" key="1">
    <citation type="submission" date="2015-12" db="EMBL/GenBank/DDBJ databases">
        <title>Draft genome sequence of Moniliophthora roreri, the causal agent of frosty pod rot of cacao.</title>
        <authorList>
            <person name="Aime M.C."/>
            <person name="Diaz-Valderrama J.R."/>
            <person name="Kijpornyongpan T."/>
            <person name="Phillips-Mora W."/>
        </authorList>
    </citation>
    <scope>NUCLEOTIDE SEQUENCE [LARGE SCALE GENOMIC DNA]</scope>
    <source>
        <strain evidence="1 2">MCA 2952</strain>
    </source>
</reference>
<evidence type="ECO:0000313" key="1">
    <source>
        <dbReference type="EMBL" id="KTB37966.1"/>
    </source>
</evidence>